<keyword evidence="7 8" id="KW-0133">Cell shape</keyword>
<dbReference type="InterPro" id="IPR005762">
    <property type="entry name" value="MurD"/>
</dbReference>
<keyword evidence="12" id="KW-1185">Reference proteome</keyword>
<keyword evidence="4 7" id="KW-0436">Ligase</keyword>
<dbReference type="PANTHER" id="PTHR43692">
    <property type="entry name" value="UDP-N-ACETYLMURAMOYLALANINE--D-GLUTAMATE LIGASE"/>
    <property type="match status" value="1"/>
</dbReference>
<keyword evidence="7 8" id="KW-0573">Peptidoglycan synthesis</keyword>
<feature type="binding site" evidence="7">
    <location>
        <begin position="115"/>
        <end position="121"/>
    </location>
    <ligand>
        <name>ATP</name>
        <dbReference type="ChEBI" id="CHEBI:30616"/>
    </ligand>
</feature>
<feature type="domain" description="Mur ligase central" evidence="10">
    <location>
        <begin position="113"/>
        <end position="241"/>
    </location>
</feature>
<proteinExistence type="inferred from homology"/>
<reference evidence="12" key="1">
    <citation type="journal article" date="2019" name="Int. J. Syst. Evol. Microbiol.">
        <title>The Global Catalogue of Microorganisms (GCM) 10K type strain sequencing project: providing services to taxonomists for standard genome sequencing and annotation.</title>
        <authorList>
            <consortium name="The Broad Institute Genomics Platform"/>
            <consortium name="The Broad Institute Genome Sequencing Center for Infectious Disease"/>
            <person name="Wu L."/>
            <person name="Ma J."/>
        </authorList>
    </citation>
    <scope>NUCLEOTIDE SEQUENCE [LARGE SCALE GENOMIC DNA]</scope>
    <source>
        <strain evidence="12">CCUG 53903</strain>
    </source>
</reference>
<dbReference type="GO" id="GO:0008764">
    <property type="term" value="F:UDP-N-acetylmuramoylalanine-D-glutamate ligase activity"/>
    <property type="evidence" value="ECO:0007669"/>
    <property type="project" value="UniProtKB-EC"/>
</dbReference>
<accession>A0ABW1CWX3</accession>
<gene>
    <name evidence="7 11" type="primary">murD</name>
    <name evidence="11" type="ORF">ACFPZ3_37035</name>
</gene>
<dbReference type="EMBL" id="JBHSPA010000045">
    <property type="protein sequence ID" value="MFC5829499.1"/>
    <property type="molecule type" value="Genomic_DNA"/>
</dbReference>
<dbReference type="InterPro" id="IPR036565">
    <property type="entry name" value="Mur-like_cat_sf"/>
</dbReference>
<dbReference type="InterPro" id="IPR004101">
    <property type="entry name" value="Mur_ligase_C"/>
</dbReference>
<dbReference type="EC" id="6.3.2.9" evidence="7 8"/>
<dbReference type="SUPFAM" id="SSF53244">
    <property type="entry name" value="MurD-like peptide ligases, peptide-binding domain"/>
    <property type="match status" value="1"/>
</dbReference>
<evidence type="ECO:0000256" key="8">
    <source>
        <dbReference type="RuleBase" id="RU003664"/>
    </source>
</evidence>
<dbReference type="Pfam" id="PF08245">
    <property type="entry name" value="Mur_ligase_M"/>
    <property type="match status" value="1"/>
</dbReference>
<dbReference type="InterPro" id="IPR036615">
    <property type="entry name" value="Mur_ligase_C_dom_sf"/>
</dbReference>
<comment type="catalytic activity">
    <reaction evidence="7 8">
        <text>UDP-N-acetyl-alpha-D-muramoyl-L-alanine + D-glutamate + ATP = UDP-N-acetyl-alpha-D-muramoyl-L-alanyl-D-glutamate + ADP + phosphate + H(+)</text>
        <dbReference type="Rhea" id="RHEA:16429"/>
        <dbReference type="ChEBI" id="CHEBI:15378"/>
        <dbReference type="ChEBI" id="CHEBI:29986"/>
        <dbReference type="ChEBI" id="CHEBI:30616"/>
        <dbReference type="ChEBI" id="CHEBI:43474"/>
        <dbReference type="ChEBI" id="CHEBI:83898"/>
        <dbReference type="ChEBI" id="CHEBI:83900"/>
        <dbReference type="ChEBI" id="CHEBI:456216"/>
        <dbReference type="EC" id="6.3.2.9"/>
    </reaction>
</comment>
<evidence type="ECO:0000256" key="7">
    <source>
        <dbReference type="HAMAP-Rule" id="MF_00639"/>
    </source>
</evidence>
<dbReference type="Gene3D" id="3.90.190.20">
    <property type="entry name" value="Mur ligase, C-terminal domain"/>
    <property type="match status" value="1"/>
</dbReference>
<dbReference type="Gene3D" id="3.40.1190.10">
    <property type="entry name" value="Mur-like, catalytic domain"/>
    <property type="match status" value="1"/>
</dbReference>
<dbReference type="Gene3D" id="3.40.50.720">
    <property type="entry name" value="NAD(P)-binding Rossmann-like Domain"/>
    <property type="match status" value="1"/>
</dbReference>
<protein>
    <recommendedName>
        <fullName evidence="7 8">UDP-N-acetylmuramoylalanine--D-glutamate ligase</fullName>
        <ecNumber evidence="7 8">6.3.2.9</ecNumber>
    </recommendedName>
    <alternativeName>
        <fullName evidence="7">D-glutamic acid-adding enzyme</fullName>
    </alternativeName>
    <alternativeName>
        <fullName evidence="7">UDP-N-acetylmuramoyl-L-alanyl-D-glutamate synthetase</fullName>
    </alternativeName>
</protein>
<dbReference type="InterPro" id="IPR013221">
    <property type="entry name" value="Mur_ligase_cen"/>
</dbReference>
<keyword evidence="3 7" id="KW-0963">Cytoplasm</keyword>
<dbReference type="HAMAP" id="MF_00639">
    <property type="entry name" value="MurD"/>
    <property type="match status" value="1"/>
</dbReference>
<comment type="subcellular location">
    <subcellularLocation>
        <location evidence="1 7 8">Cytoplasm</location>
    </subcellularLocation>
</comment>
<keyword evidence="5 7" id="KW-0547">Nucleotide-binding</keyword>
<evidence type="ECO:0000313" key="12">
    <source>
        <dbReference type="Proteomes" id="UP001596058"/>
    </source>
</evidence>
<dbReference type="SUPFAM" id="SSF53623">
    <property type="entry name" value="MurD-like peptide ligases, catalytic domain"/>
    <property type="match status" value="1"/>
</dbReference>
<dbReference type="Proteomes" id="UP001596058">
    <property type="component" value="Unassembled WGS sequence"/>
</dbReference>
<evidence type="ECO:0000313" key="11">
    <source>
        <dbReference type="EMBL" id="MFC5829499.1"/>
    </source>
</evidence>
<comment type="similarity">
    <text evidence="7">Belongs to the MurCDEF family.</text>
</comment>
<keyword evidence="7 8" id="KW-0131">Cell cycle</keyword>
<comment type="caution">
    <text evidence="11">The sequence shown here is derived from an EMBL/GenBank/DDBJ whole genome shotgun (WGS) entry which is preliminary data.</text>
</comment>
<comment type="function">
    <text evidence="7 8">Cell wall formation. Catalyzes the addition of glutamate to the nucleotide precursor UDP-N-acetylmuramoyl-L-alanine (UMA).</text>
</comment>
<evidence type="ECO:0000256" key="2">
    <source>
        <dbReference type="ARBA" id="ARBA00004752"/>
    </source>
</evidence>
<evidence type="ECO:0000256" key="4">
    <source>
        <dbReference type="ARBA" id="ARBA00022598"/>
    </source>
</evidence>
<dbReference type="SUPFAM" id="SSF51984">
    <property type="entry name" value="MurCD N-terminal domain"/>
    <property type="match status" value="1"/>
</dbReference>
<organism evidence="11 12">
    <name type="scientific">Nonomuraea insulae</name>
    <dbReference type="NCBI Taxonomy" id="1616787"/>
    <lineage>
        <taxon>Bacteria</taxon>
        <taxon>Bacillati</taxon>
        <taxon>Actinomycetota</taxon>
        <taxon>Actinomycetes</taxon>
        <taxon>Streptosporangiales</taxon>
        <taxon>Streptosporangiaceae</taxon>
        <taxon>Nonomuraea</taxon>
    </lineage>
</organism>
<dbReference type="Pfam" id="PF02875">
    <property type="entry name" value="Mur_ligase_C"/>
    <property type="match status" value="1"/>
</dbReference>
<name>A0ABW1CWX3_9ACTN</name>
<sequence>MSLHHARVLIVGLGVSGEAAAVLCASRGASVTISDTRGPDELAPAIERLAHLPISYRLGTEPPRSTDDTLIIRSPGVPRELPVFLDAHQRGVPVWSEIELGAVICPGRITTAITGTNGKSTTTILIGDLMRAAGHTVHVAGNIGHPFTAAIQHMAAADAAVIEVSAAQLQDCHRFAPRIAVLTNIRHEHMNRYTWDQYVAAKARIVHNHTDANATVANHDDEVCRQIAGPAPGRTLYFSTQGALPAGKEGVFCERGAVVALLNDVRTVVCQRREVEVPGALPNVMVMVAVGLLEGIPMDVIRGVATTYAGREHVIEYVTTGAGVDYYNDSKATNPWSTIHALDALSERPIVLITGGKDDKQADIGPLAAALPDRVRHLITLGQTGPRTAATAAAHGMTAITGTTGLAEAVACAAGLAKPGDVVLFSPGANSKDMFLDHRTRGTLFKQQVYRLLAPEREPSPTGR</sequence>
<dbReference type="NCBIfam" id="TIGR01087">
    <property type="entry name" value="murD"/>
    <property type="match status" value="1"/>
</dbReference>
<comment type="pathway">
    <text evidence="2 7 8">Cell wall biogenesis; peptidoglycan biosynthesis.</text>
</comment>
<dbReference type="Pfam" id="PF21799">
    <property type="entry name" value="MurD-like_N"/>
    <property type="match status" value="1"/>
</dbReference>
<evidence type="ECO:0000256" key="3">
    <source>
        <dbReference type="ARBA" id="ARBA00022490"/>
    </source>
</evidence>
<keyword evidence="6 7" id="KW-0067">ATP-binding</keyword>
<evidence type="ECO:0000256" key="1">
    <source>
        <dbReference type="ARBA" id="ARBA00004496"/>
    </source>
</evidence>
<feature type="domain" description="Mur ligase C-terminal" evidence="9">
    <location>
        <begin position="316"/>
        <end position="427"/>
    </location>
</feature>
<keyword evidence="7 8" id="KW-0961">Cell wall biogenesis/degradation</keyword>
<evidence type="ECO:0000256" key="6">
    <source>
        <dbReference type="ARBA" id="ARBA00022840"/>
    </source>
</evidence>
<evidence type="ECO:0000259" key="10">
    <source>
        <dbReference type="Pfam" id="PF08245"/>
    </source>
</evidence>
<keyword evidence="7 8" id="KW-0132">Cell division</keyword>
<dbReference type="RefSeq" id="WP_379518980.1">
    <property type="nucleotide sequence ID" value="NZ_JBHSPA010000045.1"/>
</dbReference>
<evidence type="ECO:0000256" key="5">
    <source>
        <dbReference type="ARBA" id="ARBA00022741"/>
    </source>
</evidence>
<dbReference type="PANTHER" id="PTHR43692:SF1">
    <property type="entry name" value="UDP-N-ACETYLMURAMOYLALANINE--D-GLUTAMATE LIGASE"/>
    <property type="match status" value="1"/>
</dbReference>
<evidence type="ECO:0000259" key="9">
    <source>
        <dbReference type="Pfam" id="PF02875"/>
    </source>
</evidence>